<keyword evidence="2" id="KW-1185">Reference proteome</keyword>
<protein>
    <submittedName>
        <fullName evidence="1">Uncharacterized protein</fullName>
    </submittedName>
</protein>
<gene>
    <name evidence="1" type="ORF">QO016_001421</name>
</gene>
<comment type="caution">
    <text evidence="1">The sequence shown here is derived from an EMBL/GenBank/DDBJ whole genome shotgun (WGS) entry which is preliminary data.</text>
</comment>
<sequence>MLHEAGKPLKRQSRRGMRGEVIGVDHRIAIEPDAYAVPQTFATIADGIRGTLL</sequence>
<accession>A0ABU0HHY2</accession>
<dbReference type="EMBL" id="JAUSVV010000002">
    <property type="protein sequence ID" value="MDQ0441938.1"/>
    <property type="molecule type" value="Genomic_DNA"/>
</dbReference>
<name>A0ABU0HHY2_9HYPH</name>
<organism evidence="1 2">
    <name type="scientific">Methylobacterium persicinum</name>
    <dbReference type="NCBI Taxonomy" id="374426"/>
    <lineage>
        <taxon>Bacteria</taxon>
        <taxon>Pseudomonadati</taxon>
        <taxon>Pseudomonadota</taxon>
        <taxon>Alphaproteobacteria</taxon>
        <taxon>Hyphomicrobiales</taxon>
        <taxon>Methylobacteriaceae</taxon>
        <taxon>Methylobacterium</taxon>
    </lineage>
</organism>
<evidence type="ECO:0000313" key="2">
    <source>
        <dbReference type="Proteomes" id="UP001236369"/>
    </source>
</evidence>
<proteinExistence type="predicted"/>
<evidence type="ECO:0000313" key="1">
    <source>
        <dbReference type="EMBL" id="MDQ0441938.1"/>
    </source>
</evidence>
<dbReference type="RefSeq" id="WP_238249774.1">
    <property type="nucleotide sequence ID" value="NZ_BPQX01000033.1"/>
</dbReference>
<reference evidence="1 2" key="1">
    <citation type="submission" date="2023-07" db="EMBL/GenBank/DDBJ databases">
        <title>Genomic Encyclopedia of Type Strains, Phase IV (KMG-IV): sequencing the most valuable type-strain genomes for metagenomic binning, comparative biology and taxonomic classification.</title>
        <authorList>
            <person name="Goeker M."/>
        </authorList>
    </citation>
    <scope>NUCLEOTIDE SEQUENCE [LARGE SCALE GENOMIC DNA]</scope>
    <source>
        <strain evidence="1 2">DSM 19562</strain>
    </source>
</reference>
<dbReference type="Proteomes" id="UP001236369">
    <property type="component" value="Unassembled WGS sequence"/>
</dbReference>